<dbReference type="NCBIfam" id="NF007625">
    <property type="entry name" value="PRK10281.1"/>
    <property type="match status" value="1"/>
</dbReference>
<dbReference type="Gene3D" id="3.10.310.10">
    <property type="entry name" value="Diaminopimelate Epimerase, Chain A, domain 1"/>
    <property type="match status" value="2"/>
</dbReference>
<evidence type="ECO:0000313" key="4">
    <source>
        <dbReference type="EMBL" id="MTW12658.1"/>
    </source>
</evidence>
<dbReference type="AlphaFoldDB" id="A0A6L6QJK8"/>
<dbReference type="NCBIfam" id="TIGR00654">
    <property type="entry name" value="PhzF_family"/>
    <property type="match status" value="1"/>
</dbReference>
<comment type="caution">
    <text evidence="4">The sequence shown here is derived from an EMBL/GenBank/DDBJ whole genome shotgun (WGS) entry which is preliminary data.</text>
</comment>
<dbReference type="PANTHER" id="PTHR13774">
    <property type="entry name" value="PHENAZINE BIOSYNTHESIS PROTEIN"/>
    <property type="match status" value="1"/>
</dbReference>
<protein>
    <submittedName>
        <fullName evidence="4">PhzF family isomerase</fullName>
    </submittedName>
</protein>
<name>A0A6L6QJK8_9BURK</name>
<dbReference type="OrthoDB" id="9788221at2"/>
<evidence type="ECO:0000256" key="3">
    <source>
        <dbReference type="PIRSR" id="PIRSR016184-1"/>
    </source>
</evidence>
<keyword evidence="5" id="KW-1185">Reference proteome</keyword>
<dbReference type="PIRSF" id="PIRSF016184">
    <property type="entry name" value="PhzC_PhzF"/>
    <property type="match status" value="1"/>
</dbReference>
<sequence length="296" mass="31517">MPQLFHIDSFTRTPFRGNPAGVVLDADGLSEAQMQHIARELKHSETAFVLRPSSADHHMHVRFFTPSMEVPSCGHATIAAHYALARAGGSGARTVVQKTGAGLQRIRTVADGADWRIEIEQGRPQFGDALGEHWRKRIASAFGAPPAVIGGHGRPLQVVSTGHSKVIVPLADGFPLEQLAPDMAALAAMSRELGCNGWFPFVLKGRFATEGRMFAPAIGIIEDPVTGNANGPLGAYLVRHGLMPHDGRELAFQAHQGRSLQRDGVVGVKVGIGDGAPLQVTISGEAVILFCAPLEI</sequence>
<dbReference type="SUPFAM" id="SSF54506">
    <property type="entry name" value="Diaminopimelate epimerase-like"/>
    <property type="match status" value="1"/>
</dbReference>
<dbReference type="GO" id="GO:0005737">
    <property type="term" value="C:cytoplasm"/>
    <property type="evidence" value="ECO:0007669"/>
    <property type="project" value="TreeGrafter"/>
</dbReference>
<proteinExistence type="inferred from homology"/>
<reference evidence="4 5" key="1">
    <citation type="submission" date="2019-11" db="EMBL/GenBank/DDBJ databases">
        <title>Type strains purchased from KCTC, JCM and DSMZ.</title>
        <authorList>
            <person name="Lu H."/>
        </authorList>
    </citation>
    <scope>NUCLEOTIDE SEQUENCE [LARGE SCALE GENOMIC DNA]</scope>
    <source>
        <strain evidence="4 5">JCM 31587</strain>
    </source>
</reference>
<dbReference type="GO" id="GO:0016853">
    <property type="term" value="F:isomerase activity"/>
    <property type="evidence" value="ECO:0007669"/>
    <property type="project" value="UniProtKB-KW"/>
</dbReference>
<evidence type="ECO:0000256" key="2">
    <source>
        <dbReference type="ARBA" id="ARBA00023235"/>
    </source>
</evidence>
<comment type="similarity">
    <text evidence="1">Belongs to the PhzF family.</text>
</comment>
<dbReference type="Proteomes" id="UP000472320">
    <property type="component" value="Unassembled WGS sequence"/>
</dbReference>
<gene>
    <name evidence="4" type="ORF">GM658_18775</name>
</gene>
<keyword evidence="2 4" id="KW-0413">Isomerase</keyword>
<evidence type="ECO:0000256" key="1">
    <source>
        <dbReference type="ARBA" id="ARBA00008270"/>
    </source>
</evidence>
<accession>A0A6L6QJK8</accession>
<dbReference type="RefSeq" id="WP_155455586.1">
    <property type="nucleotide sequence ID" value="NZ_WNKX01000015.1"/>
</dbReference>
<dbReference type="InterPro" id="IPR003719">
    <property type="entry name" value="Phenazine_PhzF-like"/>
</dbReference>
<dbReference type="PANTHER" id="PTHR13774:SF39">
    <property type="entry name" value="BIOSYNTHESIS PROTEIN, PUTATIVE-RELATED"/>
    <property type="match status" value="1"/>
</dbReference>
<dbReference type="Pfam" id="PF02567">
    <property type="entry name" value="PhzC-PhzF"/>
    <property type="match status" value="1"/>
</dbReference>
<dbReference type="EMBL" id="WNKX01000015">
    <property type="protein sequence ID" value="MTW12658.1"/>
    <property type="molecule type" value="Genomic_DNA"/>
</dbReference>
<feature type="active site" evidence="3">
    <location>
        <position position="45"/>
    </location>
</feature>
<organism evidence="4 5">
    <name type="scientific">Massilia eburnea</name>
    <dbReference type="NCBI Taxonomy" id="1776165"/>
    <lineage>
        <taxon>Bacteria</taxon>
        <taxon>Pseudomonadati</taxon>
        <taxon>Pseudomonadota</taxon>
        <taxon>Betaproteobacteria</taxon>
        <taxon>Burkholderiales</taxon>
        <taxon>Oxalobacteraceae</taxon>
        <taxon>Telluria group</taxon>
        <taxon>Massilia</taxon>
    </lineage>
</organism>
<evidence type="ECO:0000313" key="5">
    <source>
        <dbReference type="Proteomes" id="UP000472320"/>
    </source>
</evidence>